<feature type="compositionally biased region" description="Low complexity" evidence="1">
    <location>
        <begin position="78"/>
        <end position="101"/>
    </location>
</feature>
<feature type="region of interest" description="Disordered" evidence="1">
    <location>
        <begin position="1"/>
        <end position="43"/>
    </location>
</feature>
<organism evidence="2 3">
    <name type="scientific">Ditylenchus dipsaci</name>
    <dbReference type="NCBI Taxonomy" id="166011"/>
    <lineage>
        <taxon>Eukaryota</taxon>
        <taxon>Metazoa</taxon>
        <taxon>Ecdysozoa</taxon>
        <taxon>Nematoda</taxon>
        <taxon>Chromadorea</taxon>
        <taxon>Rhabditida</taxon>
        <taxon>Tylenchina</taxon>
        <taxon>Tylenchomorpha</taxon>
        <taxon>Sphaerularioidea</taxon>
        <taxon>Anguinidae</taxon>
        <taxon>Anguininae</taxon>
        <taxon>Ditylenchus</taxon>
    </lineage>
</organism>
<feature type="region of interest" description="Disordered" evidence="1">
    <location>
        <begin position="163"/>
        <end position="200"/>
    </location>
</feature>
<feature type="compositionally biased region" description="Polar residues" evidence="1">
    <location>
        <begin position="1"/>
        <end position="11"/>
    </location>
</feature>
<feature type="region of interest" description="Disordered" evidence="1">
    <location>
        <begin position="78"/>
        <end position="126"/>
    </location>
</feature>
<sequence length="251" mass="27419">MRQLQLRQLGSNNQQPMPFQQQQQPNNPFLSPPPPSMLNVNNNAGLSSLPLQMQQLNNERLLRNQLLLSSLNQQLLQQQSGSRNGQGNSDINNQQQQQINSLLSRPSASDLASTSNPKTLSMFQQPDNGMLKFANNKMNGRELLDTSSPFFPSLNNGGASGRSGFVSTSSLEQNDGSSGLSRGNSAGFGGRSSQLDQLSNSNEGFVDEVADGLDEDCQASSRILLSWRLTRTMAQRGAFLISTTNTKLKFQ</sequence>
<evidence type="ECO:0000313" key="3">
    <source>
        <dbReference type="WBParaSite" id="jg18512"/>
    </source>
</evidence>
<name>A0A915DCN6_9BILA</name>
<evidence type="ECO:0000313" key="2">
    <source>
        <dbReference type="Proteomes" id="UP000887574"/>
    </source>
</evidence>
<dbReference type="Proteomes" id="UP000887574">
    <property type="component" value="Unplaced"/>
</dbReference>
<feature type="compositionally biased region" description="Low complexity" evidence="1">
    <location>
        <begin position="12"/>
        <end position="29"/>
    </location>
</feature>
<feature type="compositionally biased region" description="Polar residues" evidence="1">
    <location>
        <begin position="165"/>
        <end position="184"/>
    </location>
</feature>
<proteinExistence type="predicted"/>
<dbReference type="AlphaFoldDB" id="A0A915DCN6"/>
<reference evidence="3" key="1">
    <citation type="submission" date="2022-11" db="UniProtKB">
        <authorList>
            <consortium name="WormBaseParasite"/>
        </authorList>
    </citation>
    <scope>IDENTIFICATION</scope>
</reference>
<feature type="compositionally biased region" description="Polar residues" evidence="1">
    <location>
        <begin position="191"/>
        <end position="200"/>
    </location>
</feature>
<accession>A0A915DCN6</accession>
<feature type="compositionally biased region" description="Polar residues" evidence="1">
    <location>
        <begin position="102"/>
        <end position="126"/>
    </location>
</feature>
<evidence type="ECO:0000256" key="1">
    <source>
        <dbReference type="SAM" id="MobiDB-lite"/>
    </source>
</evidence>
<protein>
    <submittedName>
        <fullName evidence="3">Uncharacterized protein</fullName>
    </submittedName>
</protein>
<dbReference type="WBParaSite" id="jg18512">
    <property type="protein sequence ID" value="jg18512"/>
    <property type="gene ID" value="jg18512"/>
</dbReference>
<keyword evidence="2" id="KW-1185">Reference proteome</keyword>